<organism evidence="2 3">
    <name type="scientific">Oryza meyeriana var. granulata</name>
    <dbReference type="NCBI Taxonomy" id="110450"/>
    <lineage>
        <taxon>Eukaryota</taxon>
        <taxon>Viridiplantae</taxon>
        <taxon>Streptophyta</taxon>
        <taxon>Embryophyta</taxon>
        <taxon>Tracheophyta</taxon>
        <taxon>Spermatophyta</taxon>
        <taxon>Magnoliopsida</taxon>
        <taxon>Liliopsida</taxon>
        <taxon>Poales</taxon>
        <taxon>Poaceae</taxon>
        <taxon>BOP clade</taxon>
        <taxon>Oryzoideae</taxon>
        <taxon>Oryzeae</taxon>
        <taxon>Oryzinae</taxon>
        <taxon>Oryza</taxon>
        <taxon>Oryza meyeriana</taxon>
    </lineage>
</organism>
<evidence type="ECO:0000256" key="1">
    <source>
        <dbReference type="SAM" id="Phobius"/>
    </source>
</evidence>
<comment type="caution">
    <text evidence="2">The sequence shown here is derived from an EMBL/GenBank/DDBJ whole genome shotgun (WGS) entry which is preliminary data.</text>
</comment>
<protein>
    <submittedName>
        <fullName evidence="2">Uncharacterized protein</fullName>
    </submittedName>
</protein>
<dbReference type="AlphaFoldDB" id="A0A6G1ERI3"/>
<sequence>MDKKRLFGEEAPAAAAHQRGLLPQSCAPTEVSDGQPSRCCCVAPNRFMVSLCQTDSEEAGATSWRQMGKEAGTGTVVAMATGVYPFAATGPGALIVAALIIVALVLVVAAVRRSLA</sequence>
<keyword evidence="3" id="KW-1185">Reference proteome</keyword>
<keyword evidence="1" id="KW-0812">Transmembrane</keyword>
<dbReference type="Proteomes" id="UP000479710">
    <property type="component" value="Unassembled WGS sequence"/>
</dbReference>
<accession>A0A6G1ERI3</accession>
<keyword evidence="1" id="KW-1133">Transmembrane helix</keyword>
<feature type="transmembrane region" description="Helical" evidence="1">
    <location>
        <begin position="93"/>
        <end position="111"/>
    </location>
</feature>
<name>A0A6G1ERI3_9ORYZ</name>
<reference evidence="2 3" key="1">
    <citation type="submission" date="2019-11" db="EMBL/GenBank/DDBJ databases">
        <title>Whole genome sequence of Oryza granulata.</title>
        <authorList>
            <person name="Li W."/>
        </authorList>
    </citation>
    <scope>NUCLEOTIDE SEQUENCE [LARGE SCALE GENOMIC DNA]</scope>
    <source>
        <strain evidence="3">cv. Menghai</strain>
        <tissue evidence="2">Leaf</tissue>
    </source>
</reference>
<proteinExistence type="predicted"/>
<evidence type="ECO:0000313" key="3">
    <source>
        <dbReference type="Proteomes" id="UP000479710"/>
    </source>
</evidence>
<dbReference type="EMBL" id="SPHZ02000003">
    <property type="protein sequence ID" value="KAF0927240.1"/>
    <property type="molecule type" value="Genomic_DNA"/>
</dbReference>
<evidence type="ECO:0000313" key="2">
    <source>
        <dbReference type="EMBL" id="KAF0927240.1"/>
    </source>
</evidence>
<keyword evidence="1" id="KW-0472">Membrane</keyword>
<gene>
    <name evidence="2" type="ORF">E2562_031183</name>
</gene>